<organism evidence="6 7">
    <name type="scientific">Exaiptasia diaphana</name>
    <name type="common">Tropical sea anemone</name>
    <name type="synonym">Aiptasia pulchella</name>
    <dbReference type="NCBI Taxonomy" id="2652724"/>
    <lineage>
        <taxon>Eukaryota</taxon>
        <taxon>Metazoa</taxon>
        <taxon>Cnidaria</taxon>
        <taxon>Anthozoa</taxon>
        <taxon>Hexacorallia</taxon>
        <taxon>Actiniaria</taxon>
        <taxon>Aiptasiidae</taxon>
        <taxon>Exaiptasia</taxon>
    </lineage>
</organism>
<dbReference type="InterPro" id="IPR009786">
    <property type="entry name" value="Spot_14"/>
</dbReference>
<reference evidence="6" key="1">
    <citation type="submission" date="2022-11" db="UniProtKB">
        <authorList>
            <consortium name="EnsemblMetazoa"/>
        </authorList>
    </citation>
    <scope>IDENTIFICATION</scope>
</reference>
<dbReference type="InterPro" id="IPR053719">
    <property type="entry name" value="Lipogen_MT_Stabilize_sf"/>
</dbReference>
<accession>A0A913XJ35</accession>
<dbReference type="GO" id="GO:0046890">
    <property type="term" value="P:regulation of lipid biosynthetic process"/>
    <property type="evidence" value="ECO:0007669"/>
    <property type="project" value="TreeGrafter"/>
</dbReference>
<dbReference type="EnsemblMetazoa" id="XM_021049540.2">
    <property type="protein sequence ID" value="XP_020905199.1"/>
    <property type="gene ID" value="LOC110243439"/>
</dbReference>
<name>A0A913XJ35_EXADI</name>
<dbReference type="Proteomes" id="UP000887567">
    <property type="component" value="Unplaced"/>
</dbReference>
<dbReference type="PANTHER" id="PTHR14315">
    <property type="entry name" value="SPOT14 FAMILY MEMBER"/>
    <property type="match status" value="1"/>
</dbReference>
<dbReference type="OrthoDB" id="5951908at2759"/>
<sequence>MAKNCTINILNKFVEEVEEMEKCVLVPNRLQDIGPRNQVLKLSQKEDVEDVQGLHDLFLVLKNIKSELTTGHGLELGKDLNPIKTHLQEINKLLLNMSELAKTVRNEYKKEYDLVF</sequence>
<protein>
    <submittedName>
        <fullName evidence="6">Uncharacterized protein</fullName>
    </submittedName>
</protein>
<dbReference type="GeneID" id="110243439"/>
<evidence type="ECO:0000256" key="1">
    <source>
        <dbReference type="ARBA" id="ARBA00004123"/>
    </source>
</evidence>
<comment type="subcellular location">
    <subcellularLocation>
        <location evidence="2">Cytoplasm</location>
    </subcellularLocation>
    <subcellularLocation>
        <location evidence="1">Nucleus</location>
    </subcellularLocation>
</comment>
<dbReference type="Pfam" id="PF07084">
    <property type="entry name" value="Spot_14"/>
    <property type="match status" value="1"/>
</dbReference>
<dbReference type="OMA" id="TNSLEVM"/>
<evidence type="ECO:0000313" key="7">
    <source>
        <dbReference type="Proteomes" id="UP000887567"/>
    </source>
</evidence>
<proteinExistence type="inferred from homology"/>
<evidence type="ECO:0000256" key="2">
    <source>
        <dbReference type="ARBA" id="ARBA00004496"/>
    </source>
</evidence>
<keyword evidence="7" id="KW-1185">Reference proteome</keyword>
<comment type="similarity">
    <text evidence="3">Belongs to the SPOT14 family.</text>
</comment>
<keyword evidence="5" id="KW-0539">Nucleus</keyword>
<dbReference type="Gene3D" id="6.10.140.1610">
    <property type="match status" value="1"/>
</dbReference>
<dbReference type="KEGG" id="epa:110243439"/>
<evidence type="ECO:0000256" key="5">
    <source>
        <dbReference type="ARBA" id="ARBA00023242"/>
    </source>
</evidence>
<evidence type="ECO:0000256" key="3">
    <source>
        <dbReference type="ARBA" id="ARBA00009488"/>
    </source>
</evidence>
<dbReference type="AlphaFoldDB" id="A0A913XJ35"/>
<dbReference type="PANTHER" id="PTHR14315:SF17">
    <property type="entry name" value="MIP21584P"/>
    <property type="match status" value="1"/>
</dbReference>
<keyword evidence="4" id="KW-0963">Cytoplasm</keyword>
<dbReference type="RefSeq" id="XP_020905199.1">
    <property type="nucleotide sequence ID" value="XM_021049540.2"/>
</dbReference>
<dbReference type="GO" id="GO:0005829">
    <property type="term" value="C:cytosol"/>
    <property type="evidence" value="ECO:0007669"/>
    <property type="project" value="TreeGrafter"/>
</dbReference>
<evidence type="ECO:0000256" key="4">
    <source>
        <dbReference type="ARBA" id="ARBA00022490"/>
    </source>
</evidence>
<dbReference type="GO" id="GO:0005634">
    <property type="term" value="C:nucleus"/>
    <property type="evidence" value="ECO:0007669"/>
    <property type="project" value="UniProtKB-SubCell"/>
</dbReference>
<evidence type="ECO:0000313" key="6">
    <source>
        <dbReference type="EnsemblMetazoa" id="XP_020905199.1"/>
    </source>
</evidence>